<dbReference type="RefSeq" id="WP_131942328.1">
    <property type="nucleotide sequence ID" value="NZ_BAAAMX010000001.1"/>
</dbReference>
<organism evidence="3 4">
    <name type="scientific">Actinomadura bangladeshensis</name>
    <dbReference type="NCBI Taxonomy" id="453573"/>
    <lineage>
        <taxon>Bacteria</taxon>
        <taxon>Bacillati</taxon>
        <taxon>Actinomycetota</taxon>
        <taxon>Actinomycetes</taxon>
        <taxon>Streptosporangiales</taxon>
        <taxon>Thermomonosporaceae</taxon>
        <taxon>Actinomadura</taxon>
    </lineage>
</organism>
<dbReference type="Proteomes" id="UP000295431">
    <property type="component" value="Unassembled WGS sequence"/>
</dbReference>
<keyword evidence="1" id="KW-1133">Transmembrane helix</keyword>
<reference evidence="3 4" key="1">
    <citation type="submission" date="2019-03" db="EMBL/GenBank/DDBJ databases">
        <title>Draft genome sequences of novel Actinobacteria.</title>
        <authorList>
            <person name="Sahin N."/>
            <person name="Ay H."/>
            <person name="Saygin H."/>
        </authorList>
    </citation>
    <scope>NUCLEOTIDE SEQUENCE [LARGE SCALE GENOMIC DNA]</scope>
    <source>
        <strain evidence="3 4">DSM 45347</strain>
    </source>
</reference>
<evidence type="ECO:0000313" key="3">
    <source>
        <dbReference type="EMBL" id="TDC12402.1"/>
    </source>
</evidence>
<keyword evidence="4" id="KW-1185">Reference proteome</keyword>
<evidence type="ECO:0000313" key="4">
    <source>
        <dbReference type="Proteomes" id="UP000295431"/>
    </source>
</evidence>
<dbReference type="EMBL" id="SMJW01000130">
    <property type="protein sequence ID" value="TDC12402.1"/>
    <property type="molecule type" value="Genomic_DNA"/>
</dbReference>
<gene>
    <name evidence="3" type="ORF">E1284_23675</name>
    <name evidence="2" type="ORF">G3I70_33090</name>
</gene>
<accession>A0A4R4NY33</accession>
<keyword evidence="1" id="KW-0812">Transmembrane</keyword>
<reference evidence="2 5" key="2">
    <citation type="submission" date="2020-01" db="EMBL/GenBank/DDBJ databases">
        <title>Insect and environment-associated Actinomycetes.</title>
        <authorList>
            <person name="Currrie C."/>
            <person name="Chevrette M."/>
            <person name="Carlson C."/>
            <person name="Stubbendieck R."/>
            <person name="Wendt-Pienkowski E."/>
        </authorList>
    </citation>
    <scope>NUCLEOTIDE SEQUENCE [LARGE SCALE GENOMIC DNA]</scope>
    <source>
        <strain evidence="2 5">SID10258</strain>
    </source>
</reference>
<evidence type="ECO:0000313" key="5">
    <source>
        <dbReference type="Proteomes" id="UP000475532"/>
    </source>
</evidence>
<protein>
    <recommendedName>
        <fullName evidence="6">Flp family type IVb pilin</fullName>
    </recommendedName>
</protein>
<proteinExistence type="predicted"/>
<feature type="transmembrane region" description="Helical" evidence="1">
    <location>
        <begin position="27"/>
        <end position="45"/>
    </location>
</feature>
<evidence type="ECO:0008006" key="6">
    <source>
        <dbReference type="Google" id="ProtNLM"/>
    </source>
</evidence>
<name>A0A4R4NY33_9ACTN</name>
<evidence type="ECO:0000313" key="2">
    <source>
        <dbReference type="EMBL" id="NEA27296.1"/>
    </source>
</evidence>
<dbReference type="EMBL" id="JAAGLI010000912">
    <property type="protein sequence ID" value="NEA27296.1"/>
    <property type="molecule type" value="Genomic_DNA"/>
</dbReference>
<sequence length="66" mass="7342">MTASLFLQDRVETYLDGRRDRSRGASLIEYGALIAIVASVAAALYKLNIGKTVSSFIDKKLKEMFK</sequence>
<dbReference type="Proteomes" id="UP000475532">
    <property type="component" value="Unassembled WGS sequence"/>
</dbReference>
<keyword evidence="1" id="KW-0472">Membrane</keyword>
<dbReference type="AlphaFoldDB" id="A0A4R4NY33"/>
<comment type="caution">
    <text evidence="3">The sequence shown here is derived from an EMBL/GenBank/DDBJ whole genome shotgun (WGS) entry which is preliminary data.</text>
</comment>
<evidence type="ECO:0000256" key="1">
    <source>
        <dbReference type="SAM" id="Phobius"/>
    </source>
</evidence>